<protein>
    <submittedName>
        <fullName evidence="2">Uncharacterized protein</fullName>
    </submittedName>
</protein>
<accession>A0A8X6QRX1</accession>
<dbReference type="AlphaFoldDB" id="A0A8X6QRX1"/>
<keyword evidence="1" id="KW-0812">Transmembrane</keyword>
<comment type="caution">
    <text evidence="2">The sequence shown here is derived from an EMBL/GenBank/DDBJ whole genome shotgun (WGS) entry which is preliminary data.</text>
</comment>
<reference evidence="2" key="1">
    <citation type="submission" date="2020-08" db="EMBL/GenBank/DDBJ databases">
        <title>Multicomponent nature underlies the extraordinary mechanical properties of spider dragline silk.</title>
        <authorList>
            <person name="Kono N."/>
            <person name="Nakamura H."/>
            <person name="Mori M."/>
            <person name="Yoshida Y."/>
            <person name="Ohtoshi R."/>
            <person name="Malay A.D."/>
            <person name="Moran D.A.P."/>
            <person name="Tomita M."/>
            <person name="Numata K."/>
            <person name="Arakawa K."/>
        </authorList>
    </citation>
    <scope>NUCLEOTIDE SEQUENCE</scope>
</reference>
<evidence type="ECO:0000313" key="2">
    <source>
        <dbReference type="EMBL" id="GFU33362.1"/>
    </source>
</evidence>
<name>A0A8X6QRX1_NEPPI</name>
<evidence type="ECO:0000256" key="1">
    <source>
        <dbReference type="SAM" id="Phobius"/>
    </source>
</evidence>
<dbReference type="OrthoDB" id="6429842at2759"/>
<feature type="transmembrane region" description="Helical" evidence="1">
    <location>
        <begin position="160"/>
        <end position="179"/>
    </location>
</feature>
<dbReference type="Proteomes" id="UP000887013">
    <property type="component" value="Unassembled WGS sequence"/>
</dbReference>
<keyword evidence="3" id="KW-1185">Reference proteome</keyword>
<keyword evidence="1" id="KW-1133">Transmembrane helix</keyword>
<gene>
    <name evidence="2" type="ORF">NPIL_183761</name>
</gene>
<organism evidence="2 3">
    <name type="scientific">Nephila pilipes</name>
    <name type="common">Giant wood spider</name>
    <name type="synonym">Nephila maculata</name>
    <dbReference type="NCBI Taxonomy" id="299642"/>
    <lineage>
        <taxon>Eukaryota</taxon>
        <taxon>Metazoa</taxon>
        <taxon>Ecdysozoa</taxon>
        <taxon>Arthropoda</taxon>
        <taxon>Chelicerata</taxon>
        <taxon>Arachnida</taxon>
        <taxon>Araneae</taxon>
        <taxon>Araneomorphae</taxon>
        <taxon>Entelegynae</taxon>
        <taxon>Araneoidea</taxon>
        <taxon>Nephilidae</taxon>
        <taxon>Nephila</taxon>
    </lineage>
</organism>
<keyword evidence="1" id="KW-0472">Membrane</keyword>
<evidence type="ECO:0000313" key="3">
    <source>
        <dbReference type="Proteomes" id="UP000887013"/>
    </source>
</evidence>
<sequence>MEGKNEIYIVEKDAGSYSLLKSTRDFVSYVKRGKVEMYPTLKIENGIAEMIVDDYAKNIFTNEFYYPTDASGNEDTNENCDFIEKLGYPITNDGYIIVPNINNKPKFIENNKDIAEKDIKYMLLRQGFTLYDFLTDKLSFRKSQKNSMNYSYIPYKANNFLFYIIAALMVVILIQLVAFKF</sequence>
<dbReference type="EMBL" id="BMAW01083356">
    <property type="protein sequence ID" value="GFU33362.1"/>
    <property type="molecule type" value="Genomic_DNA"/>
</dbReference>
<proteinExistence type="predicted"/>